<evidence type="ECO:0000256" key="3">
    <source>
        <dbReference type="ARBA" id="ARBA00022692"/>
    </source>
</evidence>
<dbReference type="PRINTS" id="PR00259">
    <property type="entry name" value="TMFOUR"/>
</dbReference>
<dbReference type="InterPro" id="IPR000301">
    <property type="entry name" value="Tetraspanin_animals"/>
</dbReference>
<feature type="transmembrane region" description="Helical" evidence="7">
    <location>
        <begin position="215"/>
        <end position="241"/>
    </location>
</feature>
<sequence>MTLGCGASIAKVILIIVNTIFLILGLGIGIAGLVFRFGTDLLGDKIKEAMKSLKVDVVGGVNVYDVASSLSLLLIIVGFFIFLVGGLGCCGACCQNRVLLVVYAIIVAILLIAQIVGVALFAGFRSEFDDSVKKGFKDILQTKYNTTGNDDLSQSYNALFNLYECCGVDSAADMPDNNLPKECCASSNPCSKSSTDVRSGCYTKLKDQIDQYNSIFIGVGVSVLVFQLICVIFAFCLCAAIGRDSIV</sequence>
<gene>
    <name evidence="8" type="ORF">MCOR_25970</name>
</gene>
<evidence type="ECO:0000256" key="1">
    <source>
        <dbReference type="ARBA" id="ARBA00004141"/>
    </source>
</evidence>
<evidence type="ECO:0000313" key="8">
    <source>
        <dbReference type="EMBL" id="CAC5390916.1"/>
    </source>
</evidence>
<accession>A0A6J8C5X4</accession>
<evidence type="ECO:0000256" key="7">
    <source>
        <dbReference type="RuleBase" id="RU361218"/>
    </source>
</evidence>
<dbReference type="OrthoDB" id="6131345at2759"/>
<protein>
    <recommendedName>
        <fullName evidence="7">Tetraspanin</fullName>
    </recommendedName>
</protein>
<keyword evidence="3 7" id="KW-0812">Transmembrane</keyword>
<proteinExistence type="inferred from homology"/>
<evidence type="ECO:0000256" key="4">
    <source>
        <dbReference type="ARBA" id="ARBA00022989"/>
    </source>
</evidence>
<dbReference type="EMBL" id="CACVKT020004646">
    <property type="protein sequence ID" value="CAC5390916.1"/>
    <property type="molecule type" value="Genomic_DNA"/>
</dbReference>
<comment type="similarity">
    <text evidence="2 7">Belongs to the tetraspanin (TM4SF) family.</text>
</comment>
<feature type="transmembrane region" description="Helical" evidence="7">
    <location>
        <begin position="70"/>
        <end position="93"/>
    </location>
</feature>
<dbReference type="PANTHER" id="PTHR19282:SF519">
    <property type="entry name" value="TETRASPANIN"/>
    <property type="match status" value="1"/>
</dbReference>
<reference evidence="8 9" key="1">
    <citation type="submission" date="2020-06" db="EMBL/GenBank/DDBJ databases">
        <authorList>
            <person name="Li R."/>
            <person name="Bekaert M."/>
        </authorList>
    </citation>
    <scope>NUCLEOTIDE SEQUENCE [LARGE SCALE GENOMIC DNA]</scope>
    <source>
        <strain evidence="9">wild</strain>
    </source>
</reference>
<keyword evidence="6" id="KW-1015">Disulfide bond</keyword>
<dbReference type="Gene3D" id="1.10.1450.10">
    <property type="entry name" value="Tetraspanin"/>
    <property type="match status" value="1"/>
</dbReference>
<evidence type="ECO:0000313" key="9">
    <source>
        <dbReference type="Proteomes" id="UP000507470"/>
    </source>
</evidence>
<dbReference type="Proteomes" id="UP000507470">
    <property type="component" value="Unassembled WGS sequence"/>
</dbReference>
<dbReference type="Pfam" id="PF00335">
    <property type="entry name" value="Tetraspanin"/>
    <property type="match status" value="1"/>
</dbReference>
<dbReference type="InterPro" id="IPR008952">
    <property type="entry name" value="Tetraspanin_EC2_sf"/>
</dbReference>
<comment type="subcellular location">
    <subcellularLocation>
        <location evidence="1 7">Membrane</location>
        <topology evidence="1 7">Multi-pass membrane protein</topology>
    </subcellularLocation>
</comment>
<keyword evidence="5 7" id="KW-0472">Membrane</keyword>
<feature type="transmembrane region" description="Helical" evidence="7">
    <location>
        <begin position="100"/>
        <end position="124"/>
    </location>
</feature>
<dbReference type="PIRSF" id="PIRSF002419">
    <property type="entry name" value="Tetraspanin"/>
    <property type="match status" value="1"/>
</dbReference>
<feature type="transmembrane region" description="Helical" evidence="7">
    <location>
        <begin position="12"/>
        <end position="35"/>
    </location>
</feature>
<evidence type="ECO:0000256" key="5">
    <source>
        <dbReference type="ARBA" id="ARBA00023136"/>
    </source>
</evidence>
<dbReference type="GO" id="GO:0005886">
    <property type="term" value="C:plasma membrane"/>
    <property type="evidence" value="ECO:0007669"/>
    <property type="project" value="TreeGrafter"/>
</dbReference>
<dbReference type="AlphaFoldDB" id="A0A6J8C5X4"/>
<dbReference type="CDD" id="cd03127">
    <property type="entry name" value="tetraspanin_LEL"/>
    <property type="match status" value="1"/>
</dbReference>
<feature type="disulfide bond" evidence="6">
    <location>
        <begin position="165"/>
        <end position="201"/>
    </location>
</feature>
<dbReference type="InterPro" id="IPR018499">
    <property type="entry name" value="Tetraspanin/Peripherin"/>
</dbReference>
<keyword evidence="9" id="KW-1185">Reference proteome</keyword>
<dbReference type="SUPFAM" id="SSF48652">
    <property type="entry name" value="Tetraspanin"/>
    <property type="match status" value="1"/>
</dbReference>
<dbReference type="PANTHER" id="PTHR19282">
    <property type="entry name" value="TETRASPANIN"/>
    <property type="match status" value="1"/>
</dbReference>
<keyword evidence="4 7" id="KW-1133">Transmembrane helix</keyword>
<evidence type="ECO:0000256" key="6">
    <source>
        <dbReference type="PIRSR" id="PIRSR002419-1"/>
    </source>
</evidence>
<organism evidence="8 9">
    <name type="scientific">Mytilus coruscus</name>
    <name type="common">Sea mussel</name>
    <dbReference type="NCBI Taxonomy" id="42192"/>
    <lineage>
        <taxon>Eukaryota</taxon>
        <taxon>Metazoa</taxon>
        <taxon>Spiralia</taxon>
        <taxon>Lophotrochozoa</taxon>
        <taxon>Mollusca</taxon>
        <taxon>Bivalvia</taxon>
        <taxon>Autobranchia</taxon>
        <taxon>Pteriomorphia</taxon>
        <taxon>Mytilida</taxon>
        <taxon>Mytiloidea</taxon>
        <taxon>Mytilidae</taxon>
        <taxon>Mytilinae</taxon>
        <taxon>Mytilus</taxon>
    </lineage>
</organism>
<feature type="disulfide bond" evidence="6">
    <location>
        <begin position="166"/>
        <end position="183"/>
    </location>
</feature>
<evidence type="ECO:0000256" key="2">
    <source>
        <dbReference type="ARBA" id="ARBA00006840"/>
    </source>
</evidence>
<name>A0A6J8C5X4_MYTCO</name>